<dbReference type="PANTHER" id="PTHR22727:SF15">
    <property type="entry name" value="MRH DOMAIN-CONTAINING PROTEIN"/>
    <property type="match status" value="1"/>
</dbReference>
<feature type="transmembrane region" description="Helical" evidence="3">
    <location>
        <begin position="922"/>
        <end position="942"/>
    </location>
</feature>
<dbReference type="WBParaSite" id="MBELARI_LOCUS5808">
    <property type="protein sequence ID" value="MBELARI_LOCUS5808"/>
    <property type="gene ID" value="MBELARI_LOCUS5808"/>
</dbReference>
<keyword evidence="3" id="KW-0812">Transmembrane</keyword>
<dbReference type="InterPro" id="IPR056607">
    <property type="entry name" value="Elapor1/2_MRH"/>
</dbReference>
<organism evidence="6 7">
    <name type="scientific">Mesorhabditis belari</name>
    <dbReference type="NCBI Taxonomy" id="2138241"/>
    <lineage>
        <taxon>Eukaryota</taxon>
        <taxon>Metazoa</taxon>
        <taxon>Ecdysozoa</taxon>
        <taxon>Nematoda</taxon>
        <taxon>Chromadorea</taxon>
        <taxon>Rhabditida</taxon>
        <taxon>Rhabditina</taxon>
        <taxon>Rhabditomorpha</taxon>
        <taxon>Rhabditoidea</taxon>
        <taxon>Rhabditidae</taxon>
        <taxon>Mesorhabditinae</taxon>
        <taxon>Mesorhabditis</taxon>
    </lineage>
</organism>
<dbReference type="AlphaFoldDB" id="A0AAF3FFI8"/>
<dbReference type="PROSITE" id="PS51914">
    <property type="entry name" value="MRH"/>
    <property type="match status" value="1"/>
</dbReference>
<evidence type="ECO:0000256" key="2">
    <source>
        <dbReference type="ARBA" id="ARBA00023157"/>
    </source>
</evidence>
<dbReference type="GO" id="GO:0016020">
    <property type="term" value="C:membrane"/>
    <property type="evidence" value="ECO:0007669"/>
    <property type="project" value="TreeGrafter"/>
</dbReference>
<dbReference type="InterPro" id="IPR009030">
    <property type="entry name" value="Growth_fac_rcpt_cys_sf"/>
</dbReference>
<proteinExistence type="predicted"/>
<keyword evidence="6" id="KW-1185">Reference proteome</keyword>
<keyword evidence="3" id="KW-1133">Transmembrane helix</keyword>
<evidence type="ECO:0000313" key="7">
    <source>
        <dbReference type="WBParaSite" id="MBELARI_LOCUS5808"/>
    </source>
</evidence>
<feature type="domain" description="MRH" evidence="5">
    <location>
        <begin position="658"/>
        <end position="871"/>
    </location>
</feature>
<dbReference type="Proteomes" id="UP000887575">
    <property type="component" value="Unassembled WGS sequence"/>
</dbReference>
<dbReference type="InterPro" id="IPR044865">
    <property type="entry name" value="MRH_dom"/>
</dbReference>
<keyword evidence="1 4" id="KW-0732">Signal</keyword>
<dbReference type="InterPro" id="IPR056609">
    <property type="entry name" value="Elapor1-like_3rd"/>
</dbReference>
<evidence type="ECO:0000256" key="3">
    <source>
        <dbReference type="SAM" id="Phobius"/>
    </source>
</evidence>
<evidence type="ECO:0000259" key="5">
    <source>
        <dbReference type="PROSITE" id="PS51914"/>
    </source>
</evidence>
<evidence type="ECO:0000256" key="1">
    <source>
        <dbReference type="ARBA" id="ARBA00022729"/>
    </source>
</evidence>
<dbReference type="InterPro" id="IPR039181">
    <property type="entry name" value="Elapor1/2"/>
</dbReference>
<name>A0AAF3FFI8_9BILA</name>
<dbReference type="InterPro" id="IPR056608">
    <property type="entry name" value="Elapor1/2_GBD"/>
</dbReference>
<protein>
    <submittedName>
        <fullName evidence="7">MRH domain-containing protein</fullName>
    </submittedName>
</protein>
<dbReference type="Pfam" id="PF23031">
    <property type="entry name" value="GBD_ELAPOR1"/>
    <property type="match status" value="1"/>
</dbReference>
<dbReference type="SUPFAM" id="SSF57184">
    <property type="entry name" value="Growth factor receptor domain"/>
    <property type="match status" value="2"/>
</dbReference>
<evidence type="ECO:0000313" key="6">
    <source>
        <dbReference type="Proteomes" id="UP000887575"/>
    </source>
</evidence>
<reference evidence="7" key="1">
    <citation type="submission" date="2024-02" db="UniProtKB">
        <authorList>
            <consortium name="WormBaseParasite"/>
        </authorList>
    </citation>
    <scope>IDENTIFICATION</scope>
</reference>
<accession>A0AAF3FFI8</accession>
<feature type="chain" id="PRO_5042137611" evidence="4">
    <location>
        <begin position="17"/>
        <end position="1025"/>
    </location>
</feature>
<dbReference type="InterPro" id="IPR056610">
    <property type="entry name" value="Elapor1/2_TNFR-like"/>
</dbReference>
<dbReference type="Gene3D" id="2.10.50.10">
    <property type="entry name" value="Tumor Necrosis Factor Receptor, subunit A, domain 2"/>
    <property type="match status" value="2"/>
</dbReference>
<keyword evidence="2" id="KW-1015">Disulfide bond</keyword>
<dbReference type="Pfam" id="PF23087">
    <property type="entry name" value="MRH_ELAPOR1_9th"/>
    <property type="match status" value="1"/>
</dbReference>
<evidence type="ECO:0000256" key="4">
    <source>
        <dbReference type="SAM" id="SignalP"/>
    </source>
</evidence>
<dbReference type="Pfam" id="PF23032">
    <property type="entry name" value="GBD_ELAPOR1-like_3rd"/>
    <property type="match status" value="1"/>
</dbReference>
<feature type="signal peptide" evidence="4">
    <location>
        <begin position="1"/>
        <end position="16"/>
    </location>
</feature>
<keyword evidence="3" id="KW-0472">Membrane</keyword>
<dbReference type="SMART" id="SM01411">
    <property type="entry name" value="Ephrin_rec_like"/>
    <property type="match status" value="3"/>
</dbReference>
<dbReference type="PANTHER" id="PTHR22727">
    <property type="entry name" value="PROTEIN CBG13728"/>
    <property type="match status" value="1"/>
</dbReference>
<dbReference type="Pfam" id="PF23091">
    <property type="entry name" value="TNFR_ELAPOR1_6th"/>
    <property type="match status" value="1"/>
</dbReference>
<sequence length="1025" mass="112568">MWIILATFLFLKATKAYRECDQSDFRYEYTQCSETGERWRVGIPREKSDCRGGVPQPEKGLNCSFSCRPGSYLDLETQKCRPCNAGSYSLGGGARFEEFTHFPAGFSVENIDSMADLVMQTSTQTTTIQCPEEAGWLVKDTELLYVPSPCLSKLSFTTTLVRPGYVEYVYRMPKNSRGLAMNVVVKNEQCQSYRDEVKSMLMNGAQRQDERREGHHDETTNGDWQRKRLELRSGQNVISWTVVNNRELSSQKEPIRMARIDVVGIAFTRECPLCPSGTFSPSGSAECQPCKPGTFSSKGSEQCGICPQSQYSGYKSSRCLDRPACQQTDFYPVHEPCLKGKTKVAYKKVMPALCRDDLPGAAKVPPDEPEKSCPRCNPGMAVNSSGLCAFCGKDEFSDGDDCKKCPTSTIPNYGYHYVQWTAIPPNIETKCEYISEEVLARCDIGATWLADGSALVTAPSLQTGIALELVLSVNEGFTNPLLPRNVIPSSTNPIAHLTIVFETHCADDSCVIYFIENATPLGPSPLYRFLGAFNGPQEKRVWTHPIAKRTPMKYLVAFIRSRAVNGEDSVTDQARVFSINVTNVGHRDGVQGGGASECVACPSMSSGDCIPCPKGHYMTSPDHKCIKCPEGTYLNISSSRIGIENCVKCGPNLESDGDSCISTGKFEINLQGNKTRSYDLSSLKNKALVVEGVKVFAREGTSYFHTFNVSLLGGNVQCREDFEQKDQLMLYGNIYGNNLETVDGAACRITAIPLIGNGTNKIAHISPLLLGIQLEAITMEKEWNGWKLSDKLLDLAFVSNGSKMSPDLHFFFSTPSIGSDICPRGSAIVVTARCDPQQNKAELHLPRSCPDGTCDGCLYHAMLESSISCPLCTPSDYTVINGECIDGQQTVHTIPDKQCVLSGAALQERKQHCSVLSAHLKLLITAGTLALFGLALILICICQKNRRLEYKYMKLIESKGGGFELPIAETCGLESDEEDDEQQEDRVIFSKGRKGFFGKTKQKTTMAGGNGVNAPFVALDDSAED</sequence>